<dbReference type="Gene3D" id="3.30.559.10">
    <property type="entry name" value="Chloramphenicol acetyltransferase-like domain"/>
    <property type="match status" value="1"/>
</dbReference>
<name>A0A0S2HVW0_9BACT</name>
<feature type="domain" description="Lipoyl-binding" evidence="9">
    <location>
        <begin position="3"/>
        <end position="78"/>
    </location>
</feature>
<sequence length="450" mass="49868">MSTFEIKMPKMGESVQEATITKWFIEKGQSVEEDEALLEIATDKVDSEVPSPVEGKVIDIKYETGDVVAVGEVIAIIDLTGEGEVVEDTSEAKGDEEKDSSEEKEAPEKEQEEEKEDKKESSKESPDLNQKSNRFYSPLVRNIAQEENVTFEELEQIEGTGNEGRVRKQDILAYIENRGSSAKQGEKQPSAASKQPTDSKQPVSEGGGVAPSVSGQDEIIEMNRMRKVIAERMVNSKHTAAHVTSMVEVDVENLVQWRNQKKKEFQDHEGIKLTFMPMFIEAVSKALKDYPLINVAIDGDKIIKKKDHNIGIAVALPGNNLIVPVIKKADHKNITGLAHELNNLAQKARDNKLTMDEIQGGTFSISNFGSFGNVMGTPIINQPESAILAVGTIEKKPAVVETEYGDIIVPRHKMFLSLTYDHRVIDGALGGAYVRRVADYLEQFDKNRTL</sequence>
<feature type="compositionally biased region" description="Polar residues" evidence="8">
    <location>
        <begin position="190"/>
        <end position="202"/>
    </location>
</feature>
<keyword evidence="5 7" id="KW-0450">Lipoyl</keyword>
<dbReference type="PROSITE" id="PS00189">
    <property type="entry name" value="LIPOYL"/>
    <property type="match status" value="1"/>
</dbReference>
<dbReference type="InterPro" id="IPR003016">
    <property type="entry name" value="2-oxoA_DH_lipoyl-BS"/>
</dbReference>
<evidence type="ECO:0000256" key="2">
    <source>
        <dbReference type="ARBA" id="ARBA00007317"/>
    </source>
</evidence>
<comment type="subunit">
    <text evidence="3">Forms a 24-polypeptide structural core with octahedral symmetry.</text>
</comment>
<evidence type="ECO:0000313" key="12">
    <source>
        <dbReference type="Proteomes" id="UP000064893"/>
    </source>
</evidence>
<dbReference type="KEGG" id="blq:L21SP5_00502"/>
<dbReference type="InterPro" id="IPR050743">
    <property type="entry name" value="2-oxoacid_DH_E2_comp"/>
</dbReference>
<feature type="region of interest" description="Disordered" evidence="8">
    <location>
        <begin position="179"/>
        <end position="217"/>
    </location>
</feature>
<evidence type="ECO:0000256" key="7">
    <source>
        <dbReference type="RuleBase" id="RU003423"/>
    </source>
</evidence>
<dbReference type="Proteomes" id="UP000064893">
    <property type="component" value="Chromosome"/>
</dbReference>
<dbReference type="EMBL" id="CP013118">
    <property type="protein sequence ID" value="ALO14178.1"/>
    <property type="molecule type" value="Genomic_DNA"/>
</dbReference>
<dbReference type="PROSITE" id="PS51826">
    <property type="entry name" value="PSBD"/>
    <property type="match status" value="1"/>
</dbReference>
<dbReference type="AlphaFoldDB" id="A0A0S2HVW0"/>
<dbReference type="Gene3D" id="4.10.320.10">
    <property type="entry name" value="E3-binding domain"/>
    <property type="match status" value="1"/>
</dbReference>
<evidence type="ECO:0000313" key="11">
    <source>
        <dbReference type="EMBL" id="ALO14178.1"/>
    </source>
</evidence>
<reference evidence="11 12" key="1">
    <citation type="submission" date="2015-11" db="EMBL/GenBank/DDBJ databases">
        <title>Description and complete genome sequence of a novel strain predominating in hypersaline microbial mats and representing a new family of the Bacteriodetes phylum.</title>
        <authorList>
            <person name="Spring S."/>
            <person name="Bunk B."/>
            <person name="Sproer C."/>
            <person name="Klenk H.-P."/>
        </authorList>
    </citation>
    <scope>NUCLEOTIDE SEQUENCE [LARGE SCALE GENOMIC DNA]</scope>
    <source>
        <strain evidence="11 12">L21-Spi-D4</strain>
    </source>
</reference>
<dbReference type="Pfam" id="PF02817">
    <property type="entry name" value="E3_binding"/>
    <property type="match status" value="1"/>
</dbReference>
<dbReference type="RefSeq" id="WP_057951752.1">
    <property type="nucleotide sequence ID" value="NZ_CP013118.1"/>
</dbReference>
<dbReference type="PATRIC" id="fig|1307839.3.peg.543"/>
<evidence type="ECO:0000256" key="5">
    <source>
        <dbReference type="ARBA" id="ARBA00022823"/>
    </source>
</evidence>
<dbReference type="STRING" id="1307839.L21SP5_00502"/>
<dbReference type="InterPro" id="IPR004167">
    <property type="entry name" value="PSBD"/>
</dbReference>
<dbReference type="SUPFAM" id="SSF47005">
    <property type="entry name" value="Peripheral subunit-binding domain of 2-oxo acid dehydrogenase complex"/>
    <property type="match status" value="1"/>
</dbReference>
<proteinExistence type="inferred from homology"/>
<keyword evidence="4 7" id="KW-0808">Transferase</keyword>
<dbReference type="OrthoDB" id="9805770at2"/>
<dbReference type="FunFam" id="3.30.559.10:FF:000007">
    <property type="entry name" value="Dihydrolipoamide acetyltransferase component of pyruvate dehydrogenase complex"/>
    <property type="match status" value="1"/>
</dbReference>
<dbReference type="Pfam" id="PF00364">
    <property type="entry name" value="Biotin_lipoyl"/>
    <property type="match status" value="1"/>
</dbReference>
<dbReference type="SUPFAM" id="SSF52777">
    <property type="entry name" value="CoA-dependent acyltransferases"/>
    <property type="match status" value="1"/>
</dbReference>
<dbReference type="InterPro" id="IPR023213">
    <property type="entry name" value="CAT-like_dom_sf"/>
</dbReference>
<dbReference type="PANTHER" id="PTHR43178:SF5">
    <property type="entry name" value="LIPOAMIDE ACYLTRANSFERASE COMPONENT OF BRANCHED-CHAIN ALPHA-KETO ACID DEHYDROGENASE COMPLEX, MITOCHONDRIAL"/>
    <property type="match status" value="1"/>
</dbReference>
<dbReference type="GO" id="GO:0005737">
    <property type="term" value="C:cytoplasm"/>
    <property type="evidence" value="ECO:0007669"/>
    <property type="project" value="TreeGrafter"/>
</dbReference>
<dbReference type="GO" id="GO:0031405">
    <property type="term" value="F:lipoic acid binding"/>
    <property type="evidence" value="ECO:0007669"/>
    <property type="project" value="TreeGrafter"/>
</dbReference>
<dbReference type="PROSITE" id="PS50968">
    <property type="entry name" value="BIOTINYL_LIPOYL"/>
    <property type="match status" value="1"/>
</dbReference>
<gene>
    <name evidence="11" type="primary">pdhC_1</name>
    <name evidence="11" type="ORF">L21SP5_00502</name>
</gene>
<dbReference type="InterPro" id="IPR000089">
    <property type="entry name" value="Biotin_lipoyl"/>
</dbReference>
<organism evidence="11 12">
    <name type="scientific">Salinivirga cyanobacteriivorans</name>
    <dbReference type="NCBI Taxonomy" id="1307839"/>
    <lineage>
        <taxon>Bacteria</taxon>
        <taxon>Pseudomonadati</taxon>
        <taxon>Bacteroidota</taxon>
        <taxon>Bacteroidia</taxon>
        <taxon>Bacteroidales</taxon>
        <taxon>Salinivirgaceae</taxon>
        <taxon>Salinivirga</taxon>
    </lineage>
</organism>
<evidence type="ECO:0000256" key="3">
    <source>
        <dbReference type="ARBA" id="ARBA00011484"/>
    </source>
</evidence>
<comment type="similarity">
    <text evidence="2 7">Belongs to the 2-oxoacid dehydrogenase family.</text>
</comment>
<dbReference type="CDD" id="cd06849">
    <property type="entry name" value="lipoyl_domain"/>
    <property type="match status" value="1"/>
</dbReference>
<dbReference type="PANTHER" id="PTHR43178">
    <property type="entry name" value="DIHYDROLIPOAMIDE ACETYLTRANSFERASE COMPONENT OF PYRUVATE DEHYDROGENASE COMPLEX"/>
    <property type="match status" value="1"/>
</dbReference>
<feature type="region of interest" description="Disordered" evidence="8">
    <location>
        <begin position="85"/>
        <end position="137"/>
    </location>
</feature>
<keyword evidence="11" id="KW-0670">Pyruvate</keyword>
<evidence type="ECO:0000256" key="4">
    <source>
        <dbReference type="ARBA" id="ARBA00022679"/>
    </source>
</evidence>
<feature type="compositionally biased region" description="Basic and acidic residues" evidence="8">
    <location>
        <begin position="90"/>
        <end position="109"/>
    </location>
</feature>
<keyword evidence="12" id="KW-1185">Reference proteome</keyword>
<dbReference type="SUPFAM" id="SSF51230">
    <property type="entry name" value="Single hybrid motif"/>
    <property type="match status" value="1"/>
</dbReference>
<dbReference type="GO" id="GO:0016407">
    <property type="term" value="F:acetyltransferase activity"/>
    <property type="evidence" value="ECO:0007669"/>
    <property type="project" value="TreeGrafter"/>
</dbReference>
<feature type="compositionally biased region" description="Basic and acidic residues" evidence="8">
    <location>
        <begin position="116"/>
        <end position="126"/>
    </location>
</feature>
<accession>A0A0S2HVW0</accession>
<dbReference type="Pfam" id="PF00198">
    <property type="entry name" value="2-oxoacid_dh"/>
    <property type="match status" value="1"/>
</dbReference>
<comment type="cofactor">
    <cofactor evidence="1 7">
        <name>(R)-lipoate</name>
        <dbReference type="ChEBI" id="CHEBI:83088"/>
    </cofactor>
</comment>
<dbReference type="Gene3D" id="2.40.50.100">
    <property type="match status" value="1"/>
</dbReference>
<dbReference type="InterPro" id="IPR011053">
    <property type="entry name" value="Single_hybrid_motif"/>
</dbReference>
<dbReference type="InterPro" id="IPR036625">
    <property type="entry name" value="E3-bd_dom_sf"/>
</dbReference>
<dbReference type="EC" id="2.3.1.-" evidence="7"/>
<evidence type="ECO:0000259" key="9">
    <source>
        <dbReference type="PROSITE" id="PS50968"/>
    </source>
</evidence>
<evidence type="ECO:0000256" key="8">
    <source>
        <dbReference type="SAM" id="MobiDB-lite"/>
    </source>
</evidence>
<protein>
    <recommendedName>
        <fullName evidence="7">Dihydrolipoamide acetyltransferase component of pyruvate dehydrogenase complex</fullName>
        <ecNumber evidence="7">2.3.1.-</ecNumber>
    </recommendedName>
</protein>
<evidence type="ECO:0000256" key="1">
    <source>
        <dbReference type="ARBA" id="ARBA00001938"/>
    </source>
</evidence>
<keyword evidence="6 7" id="KW-0012">Acyltransferase</keyword>
<evidence type="ECO:0000259" key="10">
    <source>
        <dbReference type="PROSITE" id="PS51826"/>
    </source>
</evidence>
<feature type="domain" description="Peripheral subunit-binding (PSBD)" evidence="10">
    <location>
        <begin position="135"/>
        <end position="175"/>
    </location>
</feature>
<dbReference type="InterPro" id="IPR001078">
    <property type="entry name" value="2-oxoacid_DH_actylTfrase"/>
</dbReference>
<evidence type="ECO:0000256" key="6">
    <source>
        <dbReference type="ARBA" id="ARBA00023315"/>
    </source>
</evidence>